<keyword evidence="1" id="KW-0732">Signal</keyword>
<evidence type="ECO:0000259" key="2">
    <source>
        <dbReference type="Pfam" id="PF04862"/>
    </source>
</evidence>
<feature type="domain" description="Ice-binding protein C-terminal" evidence="3">
    <location>
        <begin position="179"/>
        <end position="203"/>
    </location>
</feature>
<dbReference type="InterPro" id="IPR027576">
    <property type="entry name" value="Choice_anch_C_dom"/>
</dbReference>
<dbReference type="NCBIfam" id="TIGR04362">
    <property type="entry name" value="choice_anch_C"/>
    <property type="match status" value="1"/>
</dbReference>
<dbReference type="EMBL" id="JAADJT010000006">
    <property type="protein sequence ID" value="NGZ85410.1"/>
    <property type="molecule type" value="Genomic_DNA"/>
</dbReference>
<keyword evidence="5" id="KW-1185">Reference proteome</keyword>
<feature type="chain" id="PRO_5045971170" evidence="1">
    <location>
        <begin position="23"/>
        <end position="206"/>
    </location>
</feature>
<gene>
    <name evidence="4" type="ORF">GW587_14235</name>
</gene>
<dbReference type="InterPro" id="IPR013424">
    <property type="entry name" value="Ice-binding_C"/>
</dbReference>
<dbReference type="InterPro" id="IPR006946">
    <property type="entry name" value="DGR2-like_dom"/>
</dbReference>
<comment type="caution">
    <text evidence="4">The sequence shown here is derived from an EMBL/GenBank/DDBJ whole genome shotgun (WGS) entry which is preliminary data.</text>
</comment>
<feature type="signal peptide" evidence="1">
    <location>
        <begin position="1"/>
        <end position="22"/>
    </location>
</feature>
<evidence type="ECO:0000256" key="1">
    <source>
        <dbReference type="SAM" id="SignalP"/>
    </source>
</evidence>
<feature type="domain" description="DUF642" evidence="2">
    <location>
        <begin position="24"/>
        <end position="176"/>
    </location>
</feature>
<name>A0ABX0FLQ8_9BURK</name>
<evidence type="ECO:0000259" key="3">
    <source>
        <dbReference type="Pfam" id="PF07589"/>
    </source>
</evidence>
<reference evidence="5" key="2">
    <citation type="submission" date="2023-07" db="EMBL/GenBank/DDBJ databases">
        <title>Duganella aceri sp. nov., isolated from tree sap.</title>
        <authorList>
            <person name="Kim I.S."/>
        </authorList>
    </citation>
    <scope>NUCLEOTIDE SEQUENCE [LARGE SCALE GENOMIC DNA]</scope>
    <source>
        <strain evidence="5">SAP-35</strain>
    </source>
</reference>
<dbReference type="Gene3D" id="2.60.120.260">
    <property type="entry name" value="Galactose-binding domain-like"/>
    <property type="match status" value="1"/>
</dbReference>
<organism evidence="4 5">
    <name type="scientific">Duganella aceris</name>
    <dbReference type="NCBI Taxonomy" id="2703883"/>
    <lineage>
        <taxon>Bacteria</taxon>
        <taxon>Pseudomonadati</taxon>
        <taxon>Pseudomonadota</taxon>
        <taxon>Betaproteobacteria</taxon>
        <taxon>Burkholderiales</taxon>
        <taxon>Oxalobacteraceae</taxon>
        <taxon>Telluria group</taxon>
        <taxon>Duganella</taxon>
    </lineage>
</organism>
<proteinExistence type="predicted"/>
<reference evidence="4 5" key="1">
    <citation type="submission" date="2020-01" db="EMBL/GenBank/DDBJ databases">
        <authorList>
            <person name="Lee S.D."/>
        </authorList>
    </citation>
    <scope>NUCLEOTIDE SEQUENCE [LARGE SCALE GENOMIC DNA]</scope>
    <source>
        <strain evidence="4 5">SAP-35</strain>
    </source>
</reference>
<dbReference type="Proteomes" id="UP000666369">
    <property type="component" value="Unassembled WGS sequence"/>
</dbReference>
<dbReference type="RefSeq" id="WP_166104863.1">
    <property type="nucleotide sequence ID" value="NZ_JAADJT010000006.1"/>
</dbReference>
<accession>A0ABX0FLQ8</accession>
<evidence type="ECO:0000313" key="4">
    <source>
        <dbReference type="EMBL" id="NGZ85410.1"/>
    </source>
</evidence>
<dbReference type="NCBIfam" id="TIGR02595">
    <property type="entry name" value="PEP_CTERM"/>
    <property type="match status" value="1"/>
</dbReference>
<protein>
    <submittedName>
        <fullName evidence="4">Choice-of-anchor C family protein</fullName>
    </submittedName>
</protein>
<dbReference type="Pfam" id="PF04862">
    <property type="entry name" value="DUF642"/>
    <property type="match status" value="1"/>
</dbReference>
<dbReference type="Pfam" id="PF07589">
    <property type="entry name" value="PEP-CTERM"/>
    <property type="match status" value="1"/>
</dbReference>
<evidence type="ECO:0000313" key="5">
    <source>
        <dbReference type="Proteomes" id="UP000666369"/>
    </source>
</evidence>
<sequence length="206" mass="21451">MNKIKTGIAALTLALLAPLAQAGAFTNGSFEVTNFTGSFQNIVAGSTALTGWSVDSNSVDLINTYWNAYQGNYSLDLNGNSIGSISQSFDTVVGQTYTVSFAMAGNPDGGGAKKTITAGVTSVDPFTFYTTGHTLSNMGWEVKSFQFVAEETTSTLYFSGFKGNGAYGAALDNITVTAAVPEPETYGMLLGGLALLGVVARRKKSA</sequence>